<evidence type="ECO:0000256" key="1">
    <source>
        <dbReference type="PIRSR" id="PIRSR634015-1"/>
    </source>
</evidence>
<keyword evidence="3" id="KW-0732">Signal</keyword>
<gene>
    <name evidence="5" type="ORF">LX66_4222</name>
</gene>
<dbReference type="Gene3D" id="2.60.40.1730">
    <property type="entry name" value="tricorn interacting facor f3 domain"/>
    <property type="match status" value="1"/>
</dbReference>
<accession>A0A562T091</accession>
<name>A0A562T091_CHIJA</name>
<dbReference type="Proteomes" id="UP000316778">
    <property type="component" value="Unassembled WGS sequence"/>
</dbReference>
<dbReference type="AlphaFoldDB" id="A0A562T091"/>
<sequence length="958" mass="109851">MKLHLQLCLWALLLAPVLTLAQEPVITLSGQVADAATRQPVAFASIQLKNAGTGTASNTSGDFVLKIPGKLAADTLLISCIGYRAIARAIPPGGMQDMQLMLEPAIIALPEISVNARSGLAILREAIARIPDNYDTADARLTAFYREHIRLDGDTINFNESVLDIYKTFRDDKEHHDQIRILKGRKKKVDQSADPQFYGWISNIMNTAYSSLHEDLQKYSGHKRSLLNERNLKYYHVEYRETTREGDRNLLVLYVTPRENSRKGLVNARFFIDEASRAIVKFELEAAPRGIEWVNKHGKGGFKYTIMSRIVGADFDFTGLRVTIHYKYFRGKWYLGTVRRHWDVLVNSRKRNIHNMPWTGDFSLLVTDVSKDSVQRFSAGVSDKNASMNYLTGGDYDAAFWEHYNILQPDLPDSLQQPTPAGPPAKARDTAAVRVSNRQNGFTRADTLRGMLTPLRTCYDVTFYHLDVDINMDQRSIKGSNKLRFKVAAPFGKMQIDLFANMRIDSILYRDQPLAYTRESDAVFVHFPEALPAGSEQEITVYYQGRPQTPDSAIPMHGGVFWDQDNAGNPWVQVACQGSGASLWWPNKDHLSDEPDSMRIWITVPNGFTEVSNGRLQRTTPVGSHKTRYEWLVSYPINNYNATFNIGKYAHYRDLYTGLDTLTLDYYVMPYNLDRARALFRQVKPMLACYEQHFGPYPFPRDGFTLVESLHPMEHQSGVCIGRITPQNSGDTHPLLWHESAHEWWGNAISCEDLADMWIHEAFATYAESLVIACSYGKETAQEFLNDQQAGVRHREPVIGVYDVNHIFYDIGDMYSKGSLMLSTFRNVLDNDTLWFRLLKDIQQHFRYRTLSSDELVQYICRRTRRDYTYFFDQYLQHTALPELELSLQEQENNLAVKYRWKADVPDFRMPVKVTTAVDQFRFIYPETNWQSMVLKNMTAEDFEVDDTHFYIAVSGLE</sequence>
<comment type="caution">
    <text evidence="5">The sequence shown here is derived from an EMBL/GenBank/DDBJ whole genome shotgun (WGS) entry which is preliminary data.</text>
</comment>
<keyword evidence="2" id="KW-0479">Metal-binding</keyword>
<organism evidence="5 6">
    <name type="scientific">Chitinophaga japonensis</name>
    <name type="common">Flexibacter japonensis</name>
    <dbReference type="NCBI Taxonomy" id="104662"/>
    <lineage>
        <taxon>Bacteria</taxon>
        <taxon>Pseudomonadati</taxon>
        <taxon>Bacteroidota</taxon>
        <taxon>Chitinophagia</taxon>
        <taxon>Chitinophagales</taxon>
        <taxon>Chitinophagaceae</taxon>
        <taxon>Chitinophaga</taxon>
    </lineage>
</organism>
<evidence type="ECO:0000313" key="5">
    <source>
        <dbReference type="EMBL" id="TWI86955.1"/>
    </source>
</evidence>
<dbReference type="SUPFAM" id="SSF49464">
    <property type="entry name" value="Carboxypeptidase regulatory domain-like"/>
    <property type="match status" value="1"/>
</dbReference>
<dbReference type="Gene3D" id="1.10.390.10">
    <property type="entry name" value="Neutral Protease Domain 2"/>
    <property type="match status" value="1"/>
</dbReference>
<dbReference type="GO" id="GO:0008270">
    <property type="term" value="F:zinc ion binding"/>
    <property type="evidence" value="ECO:0007669"/>
    <property type="project" value="InterPro"/>
</dbReference>
<dbReference type="CDD" id="cd09603">
    <property type="entry name" value="M1_APN_like"/>
    <property type="match status" value="1"/>
</dbReference>
<evidence type="ECO:0000256" key="3">
    <source>
        <dbReference type="SAM" id="SignalP"/>
    </source>
</evidence>
<dbReference type="InterPro" id="IPR034015">
    <property type="entry name" value="M1_LTA4H"/>
</dbReference>
<keyword evidence="6" id="KW-1185">Reference proteome</keyword>
<dbReference type="InterPro" id="IPR042097">
    <property type="entry name" value="Aminopeptidase_N-like_N_sf"/>
</dbReference>
<keyword evidence="5" id="KW-0031">Aminopeptidase</keyword>
<dbReference type="OrthoDB" id="100605at2"/>
<feature type="binding site" evidence="2">
    <location>
        <position position="742"/>
    </location>
    <ligand>
        <name>Zn(2+)</name>
        <dbReference type="ChEBI" id="CHEBI:29105"/>
        <note>catalytic</note>
    </ligand>
</feature>
<feature type="domain" description="Peptidase M1 membrane alanine aminopeptidase" evidence="4">
    <location>
        <begin position="733"/>
        <end position="875"/>
    </location>
</feature>
<feature type="binding site" evidence="2">
    <location>
        <position position="761"/>
    </location>
    <ligand>
        <name>Zn(2+)</name>
        <dbReference type="ChEBI" id="CHEBI:29105"/>
        <note>catalytic</note>
    </ligand>
</feature>
<dbReference type="Pfam" id="PF13715">
    <property type="entry name" value="CarbopepD_reg_2"/>
    <property type="match status" value="1"/>
</dbReference>
<feature type="active site" description="Proton acceptor" evidence="1">
    <location>
        <position position="739"/>
    </location>
</feature>
<keyword evidence="2" id="KW-0862">Zinc</keyword>
<dbReference type="InterPro" id="IPR008969">
    <property type="entry name" value="CarboxyPept-like_regulatory"/>
</dbReference>
<dbReference type="Pfam" id="PF01433">
    <property type="entry name" value="Peptidase_M1"/>
    <property type="match status" value="1"/>
</dbReference>
<reference evidence="5 6" key="1">
    <citation type="journal article" date="2013" name="Stand. Genomic Sci.">
        <title>Genomic Encyclopedia of Type Strains, Phase I: The one thousand microbial genomes (KMG-I) project.</title>
        <authorList>
            <person name="Kyrpides N.C."/>
            <person name="Woyke T."/>
            <person name="Eisen J.A."/>
            <person name="Garrity G."/>
            <person name="Lilburn T.G."/>
            <person name="Beck B.J."/>
            <person name="Whitman W.B."/>
            <person name="Hugenholtz P."/>
            <person name="Klenk H.P."/>
        </authorList>
    </citation>
    <scope>NUCLEOTIDE SEQUENCE [LARGE SCALE GENOMIC DNA]</scope>
    <source>
        <strain evidence="5 6">DSM 13484</strain>
    </source>
</reference>
<evidence type="ECO:0000256" key="2">
    <source>
        <dbReference type="PIRSR" id="PIRSR634015-3"/>
    </source>
</evidence>
<dbReference type="EMBL" id="VLLG01000004">
    <property type="protein sequence ID" value="TWI86955.1"/>
    <property type="molecule type" value="Genomic_DNA"/>
</dbReference>
<dbReference type="GO" id="GO:0004177">
    <property type="term" value="F:aminopeptidase activity"/>
    <property type="evidence" value="ECO:0007669"/>
    <property type="project" value="UniProtKB-KW"/>
</dbReference>
<dbReference type="InterPro" id="IPR027268">
    <property type="entry name" value="Peptidase_M4/M1_CTD_sf"/>
</dbReference>
<evidence type="ECO:0000259" key="4">
    <source>
        <dbReference type="Pfam" id="PF01433"/>
    </source>
</evidence>
<protein>
    <submittedName>
        <fullName evidence="5">Aminopeptidase N</fullName>
    </submittedName>
</protein>
<comment type="cofactor">
    <cofactor evidence="2">
        <name>Zn(2+)</name>
        <dbReference type="ChEBI" id="CHEBI:29105"/>
    </cofactor>
    <text evidence="2">Binds 1 zinc ion per subunit.</text>
</comment>
<dbReference type="PANTHER" id="PTHR45726">
    <property type="entry name" value="LEUKOTRIENE A-4 HYDROLASE"/>
    <property type="match status" value="1"/>
</dbReference>
<dbReference type="InterPro" id="IPR014782">
    <property type="entry name" value="Peptidase_M1_dom"/>
</dbReference>
<keyword evidence="5" id="KW-0378">Hydrolase</keyword>
<feature type="active site" description="Proton donor" evidence="1">
    <location>
        <position position="815"/>
    </location>
</feature>
<feature type="binding site" evidence="2">
    <location>
        <position position="738"/>
    </location>
    <ligand>
        <name>Zn(2+)</name>
        <dbReference type="ChEBI" id="CHEBI:29105"/>
        <note>catalytic</note>
    </ligand>
</feature>
<dbReference type="PANTHER" id="PTHR45726:SF3">
    <property type="entry name" value="LEUKOTRIENE A-4 HYDROLASE"/>
    <property type="match status" value="1"/>
</dbReference>
<keyword evidence="5" id="KW-0645">Protease</keyword>
<dbReference type="RefSeq" id="WP_145717159.1">
    <property type="nucleotide sequence ID" value="NZ_BAAAFY010000004.1"/>
</dbReference>
<dbReference type="GO" id="GO:0008237">
    <property type="term" value="F:metallopeptidase activity"/>
    <property type="evidence" value="ECO:0007669"/>
    <property type="project" value="InterPro"/>
</dbReference>
<feature type="chain" id="PRO_5022039571" evidence="3">
    <location>
        <begin position="22"/>
        <end position="958"/>
    </location>
</feature>
<dbReference type="SUPFAM" id="SSF55486">
    <property type="entry name" value="Metalloproteases ('zincins'), catalytic domain"/>
    <property type="match status" value="1"/>
</dbReference>
<dbReference type="SUPFAM" id="SSF63737">
    <property type="entry name" value="Leukotriene A4 hydrolase N-terminal domain"/>
    <property type="match status" value="1"/>
</dbReference>
<evidence type="ECO:0000313" key="6">
    <source>
        <dbReference type="Proteomes" id="UP000316778"/>
    </source>
</evidence>
<feature type="signal peptide" evidence="3">
    <location>
        <begin position="1"/>
        <end position="21"/>
    </location>
</feature>
<proteinExistence type="predicted"/>